<dbReference type="PANTHER" id="PTHR28448">
    <property type="entry name" value="UPF0728 PROTEIN C10ORF53"/>
    <property type="match status" value="1"/>
</dbReference>
<protein>
    <submittedName>
        <fullName evidence="2">Uncharacterized protein</fullName>
    </submittedName>
</protein>
<dbReference type="PANTHER" id="PTHR28448:SF1">
    <property type="entry name" value="UPF0728 PROTEIN C10ORF53"/>
    <property type="match status" value="1"/>
</dbReference>
<dbReference type="Ensembl" id="ENSNMLT00000044986.1">
    <property type="protein sequence ID" value="ENSNMLP00000040446.1"/>
    <property type="gene ID" value="ENSNMLG00000024842.1"/>
</dbReference>
<evidence type="ECO:0000313" key="2">
    <source>
        <dbReference type="Ensembl" id="ENSNMLP00000040446.1"/>
    </source>
</evidence>
<evidence type="ECO:0000256" key="1">
    <source>
        <dbReference type="ARBA" id="ARBA00009973"/>
    </source>
</evidence>
<sequence length="92" mass="10198">MHEPALVTVLYGPYKSCGLVQHRTYRLQGLQAALTARGHQCVLTETPDWNRVELLVRGRIIFSCDIRHLQFGGDGKLDPLCTEAVLAVDGAH</sequence>
<dbReference type="AlphaFoldDB" id="A0A8C6UWY7"/>
<evidence type="ECO:0000313" key="3">
    <source>
        <dbReference type="Proteomes" id="UP000694523"/>
    </source>
</evidence>
<proteinExistence type="inferred from homology"/>
<dbReference type="InterPro" id="IPR027885">
    <property type="entry name" value="UPF0728"/>
</dbReference>
<accession>A0A8C6UWY7</accession>
<organism evidence="2 3">
    <name type="scientific">Neogobius melanostomus</name>
    <name type="common">round goby</name>
    <dbReference type="NCBI Taxonomy" id="47308"/>
    <lineage>
        <taxon>Eukaryota</taxon>
        <taxon>Metazoa</taxon>
        <taxon>Chordata</taxon>
        <taxon>Craniata</taxon>
        <taxon>Vertebrata</taxon>
        <taxon>Euteleostomi</taxon>
        <taxon>Actinopterygii</taxon>
        <taxon>Neopterygii</taxon>
        <taxon>Teleostei</taxon>
        <taxon>Neoteleostei</taxon>
        <taxon>Acanthomorphata</taxon>
        <taxon>Gobiaria</taxon>
        <taxon>Gobiiformes</taxon>
        <taxon>Gobioidei</taxon>
        <taxon>Gobiidae</taxon>
        <taxon>Benthophilinae</taxon>
        <taxon>Neogobiini</taxon>
        <taxon>Neogobius</taxon>
    </lineage>
</organism>
<keyword evidence="3" id="KW-1185">Reference proteome</keyword>
<comment type="similarity">
    <text evidence="1">Belongs to the UPF0728 family.</text>
</comment>
<reference evidence="2" key="1">
    <citation type="submission" date="2025-08" db="UniProtKB">
        <authorList>
            <consortium name="Ensembl"/>
        </authorList>
    </citation>
    <scope>IDENTIFICATION</scope>
</reference>
<name>A0A8C6UWY7_9GOBI</name>
<dbReference type="Pfam" id="PF15092">
    <property type="entry name" value="UPF0728"/>
    <property type="match status" value="1"/>
</dbReference>
<reference evidence="2" key="2">
    <citation type="submission" date="2025-09" db="UniProtKB">
        <authorList>
            <consortium name="Ensembl"/>
        </authorList>
    </citation>
    <scope>IDENTIFICATION</scope>
</reference>
<dbReference type="Proteomes" id="UP000694523">
    <property type="component" value="Unplaced"/>
</dbReference>